<feature type="domain" description="GP-PDE" evidence="1">
    <location>
        <begin position="272"/>
        <end position="502"/>
    </location>
</feature>
<dbReference type="EMBL" id="JBHSMX010000023">
    <property type="protein sequence ID" value="MFC5522186.1"/>
    <property type="molecule type" value="Genomic_DNA"/>
</dbReference>
<dbReference type="InterPro" id="IPR030395">
    <property type="entry name" value="GP_PDE_dom"/>
</dbReference>
<evidence type="ECO:0000259" key="1">
    <source>
        <dbReference type="PROSITE" id="PS51704"/>
    </source>
</evidence>
<proteinExistence type="predicted"/>
<dbReference type="Pfam" id="PF03009">
    <property type="entry name" value="GDPD"/>
    <property type="match status" value="2"/>
</dbReference>
<reference evidence="3" key="1">
    <citation type="journal article" date="2019" name="Int. J. Syst. Evol. Microbiol.">
        <title>The Global Catalogue of Microorganisms (GCM) 10K type strain sequencing project: providing services to taxonomists for standard genome sequencing and annotation.</title>
        <authorList>
            <consortium name="The Broad Institute Genomics Platform"/>
            <consortium name="The Broad Institute Genome Sequencing Center for Infectious Disease"/>
            <person name="Wu L."/>
            <person name="Ma J."/>
        </authorList>
    </citation>
    <scope>NUCLEOTIDE SEQUENCE [LARGE SCALE GENOMIC DNA]</scope>
    <source>
        <strain evidence="3">CGMCC 4.7277</strain>
    </source>
</reference>
<dbReference type="Proteomes" id="UP001596084">
    <property type="component" value="Unassembled WGS sequence"/>
</dbReference>
<dbReference type="CDD" id="cd08556">
    <property type="entry name" value="GDPD"/>
    <property type="match status" value="1"/>
</dbReference>
<dbReference type="PROSITE" id="PS51704">
    <property type="entry name" value="GP_PDE"/>
    <property type="match status" value="2"/>
</dbReference>
<sequence length="532" mass="59256">MSHLNMFWSSMKREIVCMSREQRRSLLAGLTRPKPLCIAHRGASGHRLENTLEAFELAARLNADMWEIDVQLTADGVCVVSHDDNLNKNAGVDVRIQDVSYERLRAYRLHNGEPVPSVREVIQLARQTGCGLYIELKAEGSGPKVVDLLKEMNFSNVVIGSFKTSRLAELAALHCPYPLSVLVPAGADPFSLAETGCADMIHLCWEKASDTPHELLSDELIAKAQARQLPIVIWHEERANEIARLMRMPVWGICSDLPEMVSAYHPHPDNPIQIVCHRGANTIAPENTLASAELGYRMGAETIELDLNTTADGQLVVIHDDTLDRTTNLNGPVCQRTLAELSLCDAGSWFHPNYRTEEVSAFVTYLALADRYQKSLFVELKAANAGRVMEEVAARNAWSRCFFWSFDFASVDLIQSNYPQARVMRRRQDYPNLAVLLATGTPYVVEYDHLIDDLSEFAQCRASGAKVMVRFFADQLDAAVALIGLKPDMVNIDDPFTFSRAYGIWLKSGYPGIATPCEESQSIQIAGRTQDA</sequence>
<accession>A0ABW0QBD1</accession>
<dbReference type="PANTHER" id="PTHR46211:SF14">
    <property type="entry name" value="GLYCEROPHOSPHODIESTER PHOSPHODIESTERASE"/>
    <property type="match status" value="1"/>
</dbReference>
<protein>
    <submittedName>
        <fullName evidence="2">Glycerophosphodiester phosphodiesterase</fullName>
    </submittedName>
</protein>
<dbReference type="CDD" id="cd08566">
    <property type="entry name" value="GDPD_AtGDE_like"/>
    <property type="match status" value="1"/>
</dbReference>
<dbReference type="SUPFAM" id="SSF51695">
    <property type="entry name" value="PLC-like phosphodiesterases"/>
    <property type="match status" value="2"/>
</dbReference>
<dbReference type="InterPro" id="IPR017946">
    <property type="entry name" value="PLC-like_Pdiesterase_TIM-brl"/>
</dbReference>
<dbReference type="RefSeq" id="WP_084389533.1">
    <property type="nucleotide sequence ID" value="NZ_JBHSMX010000023.1"/>
</dbReference>
<keyword evidence="3" id="KW-1185">Reference proteome</keyword>
<gene>
    <name evidence="2" type="ORF">ACFPP7_14890</name>
</gene>
<evidence type="ECO:0000313" key="2">
    <source>
        <dbReference type="EMBL" id="MFC5522186.1"/>
    </source>
</evidence>
<name>A0ABW0QBD1_9BURK</name>
<evidence type="ECO:0000313" key="3">
    <source>
        <dbReference type="Proteomes" id="UP001596084"/>
    </source>
</evidence>
<organism evidence="2 3">
    <name type="scientific">Polaromonas jejuensis</name>
    <dbReference type="NCBI Taxonomy" id="457502"/>
    <lineage>
        <taxon>Bacteria</taxon>
        <taxon>Pseudomonadati</taxon>
        <taxon>Pseudomonadota</taxon>
        <taxon>Betaproteobacteria</taxon>
        <taxon>Burkholderiales</taxon>
        <taxon>Comamonadaceae</taxon>
        <taxon>Polaromonas</taxon>
    </lineage>
</organism>
<comment type="caution">
    <text evidence="2">The sequence shown here is derived from an EMBL/GenBank/DDBJ whole genome shotgun (WGS) entry which is preliminary data.</text>
</comment>
<feature type="domain" description="GP-PDE" evidence="1">
    <location>
        <begin position="35"/>
        <end position="265"/>
    </location>
</feature>
<dbReference type="PANTHER" id="PTHR46211">
    <property type="entry name" value="GLYCEROPHOSPHORYL DIESTER PHOSPHODIESTERASE"/>
    <property type="match status" value="1"/>
</dbReference>
<dbReference type="Gene3D" id="3.20.20.190">
    <property type="entry name" value="Phosphatidylinositol (PI) phosphodiesterase"/>
    <property type="match status" value="2"/>
</dbReference>